<dbReference type="Proteomes" id="UP000224567">
    <property type="component" value="Unassembled WGS sequence"/>
</dbReference>
<dbReference type="Pfam" id="PF11976">
    <property type="entry name" value="Rad60-SLD"/>
    <property type="match status" value="1"/>
</dbReference>
<comment type="caution">
    <text evidence="3">The sequence shown here is derived from an EMBL/GenBank/DDBJ whole genome shotgun (WGS) entry which is preliminary data.</text>
</comment>
<feature type="domain" description="Ubiquitin-like" evidence="1">
    <location>
        <begin position="92"/>
        <end position="162"/>
    </location>
</feature>
<accession>A0A2G2W1Y8</accession>
<dbReference type="InterPro" id="IPR036047">
    <property type="entry name" value="F-box-like_dom_sf"/>
</dbReference>
<dbReference type="Pfam" id="PF00646">
    <property type="entry name" value="F-box"/>
    <property type="match status" value="1"/>
</dbReference>
<dbReference type="OrthoDB" id="442921at2759"/>
<dbReference type="AlphaFoldDB" id="A0A2G2W1Y8"/>
<dbReference type="CDD" id="cd22157">
    <property type="entry name" value="F-box_AtFBW1-like"/>
    <property type="match status" value="1"/>
</dbReference>
<dbReference type="SUPFAM" id="SSF54236">
    <property type="entry name" value="Ubiquitin-like"/>
    <property type="match status" value="1"/>
</dbReference>
<proteinExistence type="predicted"/>
<dbReference type="PROSITE" id="PS50181">
    <property type="entry name" value="FBOX"/>
    <property type="match status" value="1"/>
</dbReference>
<protein>
    <recommendedName>
        <fullName evidence="5">Ubiquitin-like domain-containing protein</fullName>
    </recommendedName>
</protein>
<dbReference type="Gene3D" id="3.10.20.90">
    <property type="entry name" value="Phosphatidylinositol 3-kinase Catalytic Subunit, Chain A, domain 1"/>
    <property type="match status" value="1"/>
</dbReference>
<feature type="domain" description="F-box" evidence="2">
    <location>
        <begin position="3"/>
        <end position="48"/>
    </location>
</feature>
<reference evidence="4" key="2">
    <citation type="journal article" date="2017" name="J. Anim. Genet.">
        <title>Multiple reference genome sequences of hot pepper reveal the massive evolution of plant disease resistance genes by retroduplication.</title>
        <authorList>
            <person name="Kim S."/>
            <person name="Park J."/>
            <person name="Yeom S.-I."/>
            <person name="Kim Y.-M."/>
            <person name="Seo E."/>
            <person name="Kim K.-T."/>
            <person name="Kim M.-S."/>
            <person name="Lee J.M."/>
            <person name="Cheong K."/>
            <person name="Shin H.-S."/>
            <person name="Kim S.-B."/>
            <person name="Han K."/>
            <person name="Lee J."/>
            <person name="Park M."/>
            <person name="Lee H.-A."/>
            <person name="Lee H.-Y."/>
            <person name="Lee Y."/>
            <person name="Oh S."/>
            <person name="Lee J.H."/>
            <person name="Choi E."/>
            <person name="Choi E."/>
            <person name="Lee S.E."/>
            <person name="Jeon J."/>
            <person name="Kim H."/>
            <person name="Choi G."/>
            <person name="Song H."/>
            <person name="Lee J."/>
            <person name="Lee S.-C."/>
            <person name="Kwon J.-K."/>
            <person name="Lee H.-Y."/>
            <person name="Koo N."/>
            <person name="Hong Y."/>
            <person name="Kim R.W."/>
            <person name="Kang W.-H."/>
            <person name="Huh J.H."/>
            <person name="Kang B.-C."/>
            <person name="Yang T.-J."/>
            <person name="Lee Y.-H."/>
            <person name="Bennetzen J.L."/>
            <person name="Choi D."/>
        </authorList>
    </citation>
    <scope>NUCLEOTIDE SEQUENCE [LARGE SCALE GENOMIC DNA]</scope>
    <source>
        <strain evidence="4">cv. PBC81</strain>
    </source>
</reference>
<dbReference type="EMBL" id="MLFT02000009">
    <property type="protein sequence ID" value="PHT39245.1"/>
    <property type="molecule type" value="Genomic_DNA"/>
</dbReference>
<dbReference type="Gene3D" id="1.20.1280.50">
    <property type="match status" value="1"/>
</dbReference>
<dbReference type="InterPro" id="IPR029071">
    <property type="entry name" value="Ubiquitin-like_domsf"/>
</dbReference>
<evidence type="ECO:0008006" key="5">
    <source>
        <dbReference type="Google" id="ProtNLM"/>
    </source>
</evidence>
<dbReference type="SUPFAM" id="SSF81383">
    <property type="entry name" value="F-box domain"/>
    <property type="match status" value="1"/>
</dbReference>
<dbReference type="PROSITE" id="PS50053">
    <property type="entry name" value="UBIQUITIN_2"/>
    <property type="match status" value="1"/>
</dbReference>
<evidence type="ECO:0000313" key="4">
    <source>
        <dbReference type="Proteomes" id="UP000224567"/>
    </source>
</evidence>
<name>A0A2G2W1Y8_CAPBA</name>
<dbReference type="InterPro" id="IPR022617">
    <property type="entry name" value="Rad60/SUMO-like_dom"/>
</dbReference>
<evidence type="ECO:0000259" key="1">
    <source>
        <dbReference type="PROSITE" id="PS50053"/>
    </source>
</evidence>
<dbReference type="SMART" id="SM00256">
    <property type="entry name" value="FBOX"/>
    <property type="match status" value="1"/>
</dbReference>
<reference evidence="3 4" key="1">
    <citation type="journal article" date="2017" name="Genome Biol.">
        <title>New reference genome sequences of hot pepper reveal the massive evolution of plant disease-resistance genes by retroduplication.</title>
        <authorList>
            <person name="Kim S."/>
            <person name="Park J."/>
            <person name="Yeom S.I."/>
            <person name="Kim Y.M."/>
            <person name="Seo E."/>
            <person name="Kim K.T."/>
            <person name="Kim M.S."/>
            <person name="Lee J.M."/>
            <person name="Cheong K."/>
            <person name="Shin H.S."/>
            <person name="Kim S.B."/>
            <person name="Han K."/>
            <person name="Lee J."/>
            <person name="Park M."/>
            <person name="Lee H.A."/>
            <person name="Lee H.Y."/>
            <person name="Lee Y."/>
            <person name="Oh S."/>
            <person name="Lee J.H."/>
            <person name="Choi E."/>
            <person name="Choi E."/>
            <person name="Lee S.E."/>
            <person name="Jeon J."/>
            <person name="Kim H."/>
            <person name="Choi G."/>
            <person name="Song H."/>
            <person name="Lee J."/>
            <person name="Lee S.C."/>
            <person name="Kwon J.K."/>
            <person name="Lee H.Y."/>
            <person name="Koo N."/>
            <person name="Hong Y."/>
            <person name="Kim R.W."/>
            <person name="Kang W.H."/>
            <person name="Huh J.H."/>
            <person name="Kang B.C."/>
            <person name="Yang T.J."/>
            <person name="Lee Y.H."/>
            <person name="Bennetzen J.L."/>
            <person name="Choi D."/>
        </authorList>
    </citation>
    <scope>NUCLEOTIDE SEQUENCE [LARGE SCALE GENOMIC DNA]</scope>
    <source>
        <strain evidence="4">cv. PBC81</strain>
    </source>
</reference>
<keyword evidence="4" id="KW-1185">Reference proteome</keyword>
<dbReference type="CDD" id="cd01763">
    <property type="entry name" value="Ubl_SUMO_like"/>
    <property type="match status" value="1"/>
</dbReference>
<evidence type="ECO:0000313" key="3">
    <source>
        <dbReference type="EMBL" id="PHT39245.1"/>
    </source>
</evidence>
<dbReference type="PANTHER" id="PTHR10562">
    <property type="entry name" value="SMALL UBIQUITIN-RELATED MODIFIER"/>
    <property type="match status" value="1"/>
</dbReference>
<evidence type="ECO:0000259" key="2">
    <source>
        <dbReference type="PROSITE" id="PS50181"/>
    </source>
</evidence>
<gene>
    <name evidence="3" type="ORF">CQW23_22818</name>
</gene>
<organism evidence="3 4">
    <name type="scientific">Capsicum baccatum</name>
    <name type="common">Peruvian pepper</name>
    <dbReference type="NCBI Taxonomy" id="33114"/>
    <lineage>
        <taxon>Eukaryota</taxon>
        <taxon>Viridiplantae</taxon>
        <taxon>Streptophyta</taxon>
        <taxon>Embryophyta</taxon>
        <taxon>Tracheophyta</taxon>
        <taxon>Spermatophyta</taxon>
        <taxon>Magnoliopsida</taxon>
        <taxon>eudicotyledons</taxon>
        <taxon>Gunneridae</taxon>
        <taxon>Pentapetalae</taxon>
        <taxon>asterids</taxon>
        <taxon>lamiids</taxon>
        <taxon>Solanales</taxon>
        <taxon>Solanaceae</taxon>
        <taxon>Solanoideae</taxon>
        <taxon>Capsiceae</taxon>
        <taxon>Capsicum</taxon>
    </lineage>
</organism>
<sequence length="167" mass="19055">MCLNSEINIPCDIIVCILARLPVKSLLRFQSVSTFWNDIISDREFKKAQSDQSKAMGHVNFLLQKHRGDGFKFIKLGEQHAPPGLEKPDRDSLDGTVLYYTVKPTSSMKTLFKSYAKKKQIMDYKTIRFLYNGERLSSRKTVIQVGLEDDDEIDAMLHQHGGGAYHT</sequence>
<dbReference type="STRING" id="33114.A0A2G2W1Y8"/>
<dbReference type="InterPro" id="IPR000626">
    <property type="entry name" value="Ubiquitin-like_dom"/>
</dbReference>
<dbReference type="InterPro" id="IPR001810">
    <property type="entry name" value="F-box_dom"/>
</dbReference>